<dbReference type="Pfam" id="PF07670">
    <property type="entry name" value="Gate"/>
    <property type="match status" value="2"/>
</dbReference>
<evidence type="ECO:0000256" key="9">
    <source>
        <dbReference type="ARBA" id="ARBA00022989"/>
    </source>
</evidence>
<evidence type="ECO:0000256" key="13">
    <source>
        <dbReference type="ARBA" id="ARBA00023136"/>
    </source>
</evidence>
<keyword evidence="8 15" id="KW-0547">Nucleotide-binding</keyword>
<feature type="binding site" evidence="16">
    <location>
        <position position="22"/>
    </location>
    <ligand>
        <name>Mg(2+)</name>
        <dbReference type="ChEBI" id="CHEBI:18420"/>
        <label>1</label>
    </ligand>
</feature>
<feature type="transmembrane region" description="Helical" evidence="17">
    <location>
        <begin position="544"/>
        <end position="563"/>
    </location>
</feature>
<evidence type="ECO:0000256" key="4">
    <source>
        <dbReference type="ARBA" id="ARBA00022475"/>
    </source>
</evidence>
<evidence type="ECO:0000256" key="17">
    <source>
        <dbReference type="RuleBase" id="RU362098"/>
    </source>
</evidence>
<dbReference type="CDD" id="cd01879">
    <property type="entry name" value="FeoB"/>
    <property type="match status" value="1"/>
</dbReference>
<feature type="transmembrane region" description="Helical" evidence="17">
    <location>
        <begin position="513"/>
        <end position="532"/>
    </location>
</feature>
<evidence type="ECO:0000256" key="7">
    <source>
        <dbReference type="ARBA" id="ARBA00022692"/>
    </source>
</evidence>
<dbReference type="InterPro" id="IPR011642">
    <property type="entry name" value="Gate_dom"/>
</dbReference>
<dbReference type="SUPFAM" id="SSF52540">
    <property type="entry name" value="P-loop containing nucleoside triphosphate hydrolases"/>
    <property type="match status" value="1"/>
</dbReference>
<feature type="domain" description="FeoB-type G" evidence="18">
    <location>
        <begin position="4"/>
        <end position="171"/>
    </location>
</feature>
<keyword evidence="16" id="KW-0460">Magnesium</keyword>
<proteinExistence type="inferred from homology"/>
<feature type="transmembrane region" description="Helical" evidence="17">
    <location>
        <begin position="612"/>
        <end position="631"/>
    </location>
</feature>
<dbReference type="KEGG" id="cle:Clole_3347"/>
<dbReference type="HOGENOM" id="CLU_013350_3_0_9"/>
<comment type="subcellular location">
    <subcellularLocation>
        <location evidence="2">Cell inner membrane</location>
        <topology evidence="2">Multi-pass membrane protein</topology>
    </subcellularLocation>
    <subcellularLocation>
        <location evidence="17">Cell membrane</location>
        <topology evidence="17">Multi-pass membrane protein</topology>
    </subcellularLocation>
</comment>
<feature type="binding site" evidence="16">
    <location>
        <position position="23"/>
    </location>
    <ligand>
        <name>Mg(2+)</name>
        <dbReference type="ChEBI" id="CHEBI:18420"/>
        <label>2</label>
    </ligand>
</feature>
<feature type="binding site" evidence="16">
    <location>
        <position position="26"/>
    </location>
    <ligand>
        <name>Mg(2+)</name>
        <dbReference type="ChEBI" id="CHEBI:18420"/>
        <label>2</label>
    </ligand>
</feature>
<feature type="transmembrane region" description="Helical" evidence="17">
    <location>
        <begin position="395"/>
        <end position="414"/>
    </location>
</feature>
<feature type="transmembrane region" description="Helical" evidence="17">
    <location>
        <begin position="643"/>
        <end position="665"/>
    </location>
</feature>
<feature type="binding site" evidence="15">
    <location>
        <begin position="122"/>
        <end position="125"/>
    </location>
    <ligand>
        <name>GTP</name>
        <dbReference type="ChEBI" id="CHEBI:37565"/>
        <label>1</label>
    </ligand>
</feature>
<dbReference type="Gene3D" id="1.10.287.1770">
    <property type="match status" value="1"/>
</dbReference>
<dbReference type="Pfam" id="PF02421">
    <property type="entry name" value="FeoB_N"/>
    <property type="match status" value="1"/>
</dbReference>
<evidence type="ECO:0000256" key="3">
    <source>
        <dbReference type="ARBA" id="ARBA00022448"/>
    </source>
</evidence>
<evidence type="ECO:0000256" key="5">
    <source>
        <dbReference type="ARBA" id="ARBA00022496"/>
    </source>
</evidence>
<dbReference type="PANTHER" id="PTHR43185:SF1">
    <property type="entry name" value="FE(2+) TRANSPORTER FEOB"/>
    <property type="match status" value="1"/>
</dbReference>
<dbReference type="InterPro" id="IPR027417">
    <property type="entry name" value="P-loop_NTPase"/>
</dbReference>
<protein>
    <recommendedName>
        <fullName evidence="14 17">Ferrous iron transport protein B</fullName>
    </recommendedName>
</protein>
<evidence type="ECO:0000256" key="12">
    <source>
        <dbReference type="ARBA" id="ARBA00023134"/>
    </source>
</evidence>
<dbReference type="PROSITE" id="PS51711">
    <property type="entry name" value="G_FEOB"/>
    <property type="match status" value="1"/>
</dbReference>
<comment type="similarity">
    <text evidence="17">Belongs to the TRAFAC class TrmE-Era-EngA-EngB-Septin-like GTPase superfamily. FeoB GTPase (TC 9.A.8) family.</text>
</comment>
<dbReference type="GO" id="GO:0005525">
    <property type="term" value="F:GTP binding"/>
    <property type="evidence" value="ECO:0007669"/>
    <property type="project" value="UniProtKB-KW"/>
</dbReference>
<feature type="transmembrane region" description="Helical" evidence="17">
    <location>
        <begin position="426"/>
        <end position="449"/>
    </location>
</feature>
<dbReference type="eggNOG" id="COG0370">
    <property type="taxonomic scope" value="Bacteria"/>
</dbReference>
<keyword evidence="10 17" id="KW-0408">Iron</keyword>
<keyword evidence="20" id="KW-1185">Reference proteome</keyword>
<organism evidence="19 20">
    <name type="scientific">Cellulosilyticum lentocellum (strain ATCC 49066 / DSM 5427 / NCIMB 11756 / RHM5)</name>
    <name type="common">Clostridium lentocellum</name>
    <dbReference type="NCBI Taxonomy" id="642492"/>
    <lineage>
        <taxon>Bacteria</taxon>
        <taxon>Bacillati</taxon>
        <taxon>Bacillota</taxon>
        <taxon>Clostridia</taxon>
        <taxon>Lachnospirales</taxon>
        <taxon>Cellulosilyticaceae</taxon>
        <taxon>Cellulosilyticum</taxon>
    </lineage>
</organism>
<dbReference type="InterPro" id="IPR041069">
    <property type="entry name" value="FeoB_Cyto"/>
</dbReference>
<keyword evidence="13 17" id="KW-0472">Membrane</keyword>
<dbReference type="EMBL" id="CP002582">
    <property type="protein sequence ID" value="ADZ85037.1"/>
    <property type="molecule type" value="Genomic_DNA"/>
</dbReference>
<dbReference type="InterPro" id="IPR030389">
    <property type="entry name" value="G_FEOB_dom"/>
</dbReference>
<reference evidence="19 20" key="1">
    <citation type="journal article" date="2011" name="J. Bacteriol.">
        <title>Complete genome sequence of the cellulose-degrading bacterium Cellulosilyticum lentocellum.</title>
        <authorList>
            <consortium name="US DOE Joint Genome Institute"/>
            <person name="Miller D.A."/>
            <person name="Suen G."/>
            <person name="Bruce D."/>
            <person name="Copeland A."/>
            <person name="Cheng J.F."/>
            <person name="Detter C."/>
            <person name="Goodwin L.A."/>
            <person name="Han C.S."/>
            <person name="Hauser L.J."/>
            <person name="Land M.L."/>
            <person name="Lapidus A."/>
            <person name="Lucas S."/>
            <person name="Meincke L."/>
            <person name="Pitluck S."/>
            <person name="Tapia R."/>
            <person name="Teshima H."/>
            <person name="Woyke T."/>
            <person name="Fox B.G."/>
            <person name="Angert E.R."/>
            <person name="Currie C.R."/>
        </authorList>
    </citation>
    <scope>NUCLEOTIDE SEQUENCE [LARGE SCALE GENOMIC DNA]</scope>
    <source>
        <strain evidence="20">ATCC 49066 / DSM 5427 / NCIMB 11756 / RHM5</strain>
    </source>
</reference>
<evidence type="ECO:0000313" key="20">
    <source>
        <dbReference type="Proteomes" id="UP000008467"/>
    </source>
</evidence>
<accession>F2JR56</accession>
<dbReference type="InterPro" id="IPR003373">
    <property type="entry name" value="Fe2_transport_prot-B"/>
</dbReference>
<evidence type="ECO:0000256" key="11">
    <source>
        <dbReference type="ARBA" id="ARBA00023065"/>
    </source>
</evidence>
<evidence type="ECO:0000256" key="2">
    <source>
        <dbReference type="ARBA" id="ARBA00004429"/>
    </source>
</evidence>
<dbReference type="FunFam" id="3.40.50.300:FF:000426">
    <property type="entry name" value="Ferrous iron transport protein B"/>
    <property type="match status" value="1"/>
</dbReference>
<keyword evidence="6" id="KW-0997">Cell inner membrane</keyword>
<feature type="binding site" evidence="15">
    <location>
        <begin position="36"/>
        <end position="40"/>
    </location>
    <ligand>
        <name>GTP</name>
        <dbReference type="ChEBI" id="CHEBI:37565"/>
        <label>1</label>
    </ligand>
</feature>
<dbReference type="Pfam" id="PF17910">
    <property type="entry name" value="FeoB_Cyto"/>
    <property type="match status" value="1"/>
</dbReference>
<feature type="transmembrane region" description="Helical" evidence="17">
    <location>
        <begin position="349"/>
        <end position="369"/>
    </location>
</feature>
<evidence type="ECO:0000259" key="18">
    <source>
        <dbReference type="PROSITE" id="PS51711"/>
    </source>
</evidence>
<dbReference type="RefSeq" id="WP_013658314.1">
    <property type="nucleotide sequence ID" value="NC_015275.1"/>
</dbReference>
<feature type="transmembrane region" description="Helical" evidence="17">
    <location>
        <begin position="284"/>
        <end position="304"/>
    </location>
</feature>
<feature type="binding site" evidence="15">
    <location>
        <begin position="62"/>
        <end position="65"/>
    </location>
    <ligand>
        <name>GTP</name>
        <dbReference type="ChEBI" id="CHEBI:37565"/>
        <label>1</label>
    </ligand>
</feature>
<dbReference type="NCBIfam" id="TIGR00437">
    <property type="entry name" value="feoB"/>
    <property type="match status" value="1"/>
</dbReference>
<dbReference type="PANTHER" id="PTHR43185">
    <property type="entry name" value="FERROUS IRON TRANSPORT PROTEIN B"/>
    <property type="match status" value="1"/>
</dbReference>
<evidence type="ECO:0000256" key="15">
    <source>
        <dbReference type="PIRSR" id="PIRSR603373-1"/>
    </source>
</evidence>
<dbReference type="STRING" id="642492.Clole_3347"/>
<evidence type="ECO:0000256" key="8">
    <source>
        <dbReference type="ARBA" id="ARBA00022741"/>
    </source>
</evidence>
<evidence type="ECO:0000256" key="6">
    <source>
        <dbReference type="ARBA" id="ARBA00022519"/>
    </source>
</evidence>
<comment type="function">
    <text evidence="1 17">Probable transporter of a GTP-driven Fe(2+) uptake system.</text>
</comment>
<keyword evidence="5 17" id="KW-0410">Iron transport</keyword>
<keyword evidence="11" id="KW-0406">Ion transport</keyword>
<dbReference type="InterPro" id="IPR011640">
    <property type="entry name" value="Fe2_transport_prot_B_C"/>
</dbReference>
<dbReference type="Pfam" id="PF07664">
    <property type="entry name" value="FeoB_C"/>
    <property type="match status" value="1"/>
</dbReference>
<gene>
    <name evidence="19" type="ordered locus">Clole_3347</name>
</gene>
<dbReference type="GO" id="GO:0015093">
    <property type="term" value="F:ferrous iron transmembrane transporter activity"/>
    <property type="evidence" value="ECO:0007669"/>
    <property type="project" value="UniProtKB-UniRule"/>
</dbReference>
<feature type="transmembrane region" description="Helical" evidence="17">
    <location>
        <begin position="455"/>
        <end position="475"/>
    </location>
</feature>
<dbReference type="InterPro" id="IPR050860">
    <property type="entry name" value="FeoB_GTPase"/>
</dbReference>
<feature type="binding site" evidence="16">
    <location>
        <position position="25"/>
    </location>
    <ligand>
        <name>Mg(2+)</name>
        <dbReference type="ChEBI" id="CHEBI:18420"/>
        <label>2</label>
    </ligand>
</feature>
<dbReference type="Gene3D" id="3.40.50.300">
    <property type="entry name" value="P-loop containing nucleotide triphosphate hydrolases"/>
    <property type="match status" value="1"/>
</dbReference>
<keyword evidence="12 15" id="KW-0342">GTP-binding</keyword>
<keyword evidence="4" id="KW-1003">Cell membrane</keyword>
<dbReference type="AlphaFoldDB" id="F2JR56"/>
<evidence type="ECO:0000313" key="19">
    <source>
        <dbReference type="EMBL" id="ADZ85037.1"/>
    </source>
</evidence>
<evidence type="ECO:0000256" key="10">
    <source>
        <dbReference type="ARBA" id="ARBA00023004"/>
    </source>
</evidence>
<evidence type="ECO:0000256" key="1">
    <source>
        <dbReference type="ARBA" id="ARBA00003926"/>
    </source>
</evidence>
<sequence length="670" mass="73595">MTNHLTVALAGNPNIGKTTLFNALTGSHYTVGNWAGVTVEKKEGHFYYQSAEHTSVSINLVDLPGTYSLSAFSLDESIARDYIVKENPDVILNLVDASNLERNLYLTLQLLELGKPVVMALNMMDLATAKGLKINTEMLTSLLGIPIIPIVASKKVGLKELTAALVTASKVDSTAYHVPYLASIEATLSETIHLLEDHSLKVPARWIALKLLEGDERALDLVPGEHHDELQTLLQTEEIEAIRESITDSKYEHISSIISKVMSSDAHEQTSFTNKIDHFVTHRFLGIPIFAAVMFAVFYFTFNLVGNPLTDLFDTVFGHILDLCNNGLVALNVADWLRALIIDGALNGVFGVLTFLPNIACLFIALTILEDTGYMARVAFIMDELMRKLGLNGKSIIPMLLGFGCNVPAIMGTRTIEDEKDRMTSILINPFFSCSARLPIFTLFASAFFPGKEAIVIFSLYFIGILIGLLVAFIFKKTLFKSDSMPFIMELPPYHLPSIKHIATQVWEKVRGFLIKAGTTIFVASVILWFILNFNFTGPTDMSNSLGASIGRIIAPVFAPLGFGNWQAALSLIAGVVGKEIVVSNMAIVYGLGASTSATVFHDALASSFSPLSAYCFLIFTLLYVPCVGTLGAIKRETNSLKWMWFAISYQLLIAWGVAFIFYTVGNLFF</sequence>
<keyword evidence="3 17" id="KW-0813">Transport</keyword>
<feature type="transmembrane region" description="Helical" evidence="17">
    <location>
        <begin position="570"/>
        <end position="592"/>
    </location>
</feature>
<keyword evidence="7 17" id="KW-0812">Transmembrane</keyword>
<dbReference type="GO" id="GO:0005886">
    <property type="term" value="C:plasma membrane"/>
    <property type="evidence" value="ECO:0007669"/>
    <property type="project" value="UniProtKB-SubCell"/>
</dbReference>
<keyword evidence="9 17" id="KW-1133">Transmembrane helix</keyword>
<name>F2JR56_CELLD</name>
<feature type="binding site" evidence="15">
    <location>
        <begin position="11"/>
        <end position="18"/>
    </location>
    <ligand>
        <name>GTP</name>
        <dbReference type="ChEBI" id="CHEBI:37565"/>
        <label>1</label>
    </ligand>
</feature>
<keyword evidence="16" id="KW-0479">Metal-binding</keyword>
<evidence type="ECO:0000256" key="14">
    <source>
        <dbReference type="NCBIfam" id="TIGR00437"/>
    </source>
</evidence>
<evidence type="ECO:0000256" key="16">
    <source>
        <dbReference type="PIRSR" id="PIRSR603373-2"/>
    </source>
</evidence>
<dbReference type="Proteomes" id="UP000008467">
    <property type="component" value="Chromosome"/>
</dbReference>
<dbReference type="GO" id="GO:0046872">
    <property type="term" value="F:metal ion binding"/>
    <property type="evidence" value="ECO:0007669"/>
    <property type="project" value="UniProtKB-KW"/>
</dbReference>